<evidence type="ECO:0000313" key="3">
    <source>
        <dbReference type="Proteomes" id="UP000199202"/>
    </source>
</evidence>
<evidence type="ECO:0008006" key="4">
    <source>
        <dbReference type="Google" id="ProtNLM"/>
    </source>
</evidence>
<feature type="region of interest" description="Disordered" evidence="1">
    <location>
        <begin position="47"/>
        <end position="75"/>
    </location>
</feature>
<organism evidence="2 3">
    <name type="scientific">Nonomuraea jiangxiensis</name>
    <dbReference type="NCBI Taxonomy" id="633440"/>
    <lineage>
        <taxon>Bacteria</taxon>
        <taxon>Bacillati</taxon>
        <taxon>Actinomycetota</taxon>
        <taxon>Actinomycetes</taxon>
        <taxon>Streptosporangiales</taxon>
        <taxon>Streptosporangiaceae</taxon>
        <taxon>Nonomuraea</taxon>
    </lineage>
</organism>
<dbReference type="AlphaFoldDB" id="A0A1G9QBA5"/>
<name>A0A1G9QBA5_9ACTN</name>
<dbReference type="RefSeq" id="WP_090946079.1">
    <property type="nucleotide sequence ID" value="NZ_FNDJ01000035.1"/>
</dbReference>
<evidence type="ECO:0000313" key="2">
    <source>
        <dbReference type="EMBL" id="SDM07747.1"/>
    </source>
</evidence>
<gene>
    <name evidence="2" type="ORF">SAMN05421869_135101</name>
</gene>
<dbReference type="SUPFAM" id="SSF52266">
    <property type="entry name" value="SGNH hydrolase"/>
    <property type="match status" value="1"/>
</dbReference>
<feature type="region of interest" description="Disordered" evidence="1">
    <location>
        <begin position="585"/>
        <end position="605"/>
    </location>
</feature>
<dbReference type="Gene3D" id="3.40.50.1110">
    <property type="entry name" value="SGNH hydrolase"/>
    <property type="match status" value="1"/>
</dbReference>
<evidence type="ECO:0000256" key="1">
    <source>
        <dbReference type="SAM" id="MobiDB-lite"/>
    </source>
</evidence>
<feature type="compositionally biased region" description="Basic and acidic residues" evidence="1">
    <location>
        <begin position="585"/>
        <end position="594"/>
    </location>
</feature>
<dbReference type="EMBL" id="FNDJ01000035">
    <property type="protein sequence ID" value="SDM07747.1"/>
    <property type="molecule type" value="Genomic_DNA"/>
</dbReference>
<proteinExistence type="predicted"/>
<feature type="compositionally biased region" description="Pro residues" evidence="1">
    <location>
        <begin position="53"/>
        <end position="73"/>
    </location>
</feature>
<dbReference type="Proteomes" id="UP000199202">
    <property type="component" value="Unassembled WGS sequence"/>
</dbReference>
<accession>A0A1G9QBA5</accession>
<protein>
    <recommendedName>
        <fullName evidence="4">GDSL-like Lipase/Acylhydrolase family protein</fullName>
    </recommendedName>
</protein>
<reference evidence="2 3" key="1">
    <citation type="submission" date="2016-10" db="EMBL/GenBank/DDBJ databases">
        <authorList>
            <person name="de Groot N.N."/>
        </authorList>
    </citation>
    <scope>NUCLEOTIDE SEQUENCE [LARGE SCALE GENOMIC DNA]</scope>
    <source>
        <strain evidence="2 3">CGMCC 4.6533</strain>
    </source>
</reference>
<dbReference type="OrthoDB" id="3498399at2"/>
<dbReference type="InterPro" id="IPR036514">
    <property type="entry name" value="SGNH_hydro_sf"/>
</dbReference>
<sequence length="605" mass="65697">MRPPRRLWRRLTHWWAILIGLVTVLAAITVISTPAGANGSIFPTTRPTIRPTLQPPPPTFPPPTFRPPSPTPTDPSTCTGFCVPRIPLKMVVVGDSYTSGEGATTNHQYVRMVDGSEDWRHQSGYAPPHLAWSYLEATYHNSQYTVEPDKIRTEWNGDRLYFNASSGAEVRHLKEVQFEDEDHTDIREVKNVAQLAGVPRDTNIVYFGLGGNDADFGPLMKTMLMAYYSTLLTDNYIDSRRAQARAVHLKVQQLLQTMGQVSANVEQGLVNVKDATDHAEIIVALYPLAVKPSGNTTYKHIGGPAMDQLYPYIVAVNKAIQDAVQRFRARFPQVQVHVFDPNTAGPNGTSVVAGHEIGQPDSYFNGVIARNDLLRQGRIFNGLQESFHPNERGSVAIGRALATWMAERFSGFFPNGPDFNRVVTNAQASADDPDAEREFDEWAVENTDKLCDGASIDSICHYIDTDGDISVPLEVLLNPIPLAPVPGAPTVGGPGGGAPGGGVSTSTWISATYSSAPSGVPPDGGIGNTATGDPCALTAVDPYQRTVAVSTSVLRGGNLQTPIELTWIHFNRTVDDDPCVKGEKVDPEALREQGEAWLNGGPLPE</sequence>
<keyword evidence="3" id="KW-1185">Reference proteome</keyword>
<dbReference type="STRING" id="633440.SAMN05421869_135101"/>